<dbReference type="OrthoDB" id="9809852at2"/>
<dbReference type="GO" id="GO:0006281">
    <property type="term" value="P:DNA repair"/>
    <property type="evidence" value="ECO:0007669"/>
    <property type="project" value="InterPro"/>
</dbReference>
<evidence type="ECO:0000256" key="3">
    <source>
        <dbReference type="ARBA" id="ARBA00022722"/>
    </source>
</evidence>
<keyword evidence="4" id="KW-0378">Hydrolase</keyword>
<dbReference type="Pfam" id="PF02272">
    <property type="entry name" value="DHHA1"/>
    <property type="match status" value="1"/>
</dbReference>
<dbReference type="AlphaFoldDB" id="A0A143Y4U4"/>
<dbReference type="InterPro" id="IPR003156">
    <property type="entry name" value="DHHA1_dom"/>
</dbReference>
<evidence type="ECO:0000313" key="10">
    <source>
        <dbReference type="EMBL" id="CZQ79939.1"/>
    </source>
</evidence>
<gene>
    <name evidence="11" type="ORF">SAMN05216375_101255</name>
    <name evidence="10" type="ORF">TR210_13</name>
</gene>
<dbReference type="GO" id="GO:0006310">
    <property type="term" value="P:DNA recombination"/>
    <property type="evidence" value="ECO:0007669"/>
    <property type="project" value="InterPro"/>
</dbReference>
<proteinExistence type="inferred from homology"/>
<keyword evidence="3" id="KW-0540">Nuclease</keyword>
<dbReference type="STRING" id="640938.TR210_13"/>
<keyword evidence="13" id="KW-1185">Reference proteome</keyword>
<feature type="domain" description="Single-stranded-DNA-specific exonuclease RecJ C-terminal" evidence="8">
    <location>
        <begin position="568"/>
        <end position="769"/>
    </location>
</feature>
<dbReference type="Pfam" id="PF17768">
    <property type="entry name" value="RecJ_OB"/>
    <property type="match status" value="1"/>
</dbReference>
<evidence type="ECO:0000256" key="4">
    <source>
        <dbReference type="ARBA" id="ARBA00022801"/>
    </source>
</evidence>
<dbReference type="InterPro" id="IPR001667">
    <property type="entry name" value="DDH_dom"/>
</dbReference>
<dbReference type="InterPro" id="IPR004610">
    <property type="entry name" value="RecJ"/>
</dbReference>
<dbReference type="NCBIfam" id="TIGR00644">
    <property type="entry name" value="recJ"/>
    <property type="match status" value="1"/>
</dbReference>
<evidence type="ECO:0000313" key="12">
    <source>
        <dbReference type="Proteomes" id="UP000076878"/>
    </source>
</evidence>
<feature type="domain" description="DDH" evidence="6">
    <location>
        <begin position="84"/>
        <end position="228"/>
    </location>
</feature>
<feature type="domain" description="DHHA1" evidence="7">
    <location>
        <begin position="347"/>
        <end position="440"/>
    </location>
</feature>
<dbReference type="InterPro" id="IPR051673">
    <property type="entry name" value="SSDNA_exonuclease_RecJ"/>
</dbReference>
<evidence type="ECO:0000313" key="13">
    <source>
        <dbReference type="Proteomes" id="UP000199280"/>
    </source>
</evidence>
<evidence type="ECO:0000256" key="1">
    <source>
        <dbReference type="ARBA" id="ARBA00005915"/>
    </source>
</evidence>
<dbReference type="InterPro" id="IPR038763">
    <property type="entry name" value="DHH_sf"/>
</dbReference>
<keyword evidence="5 10" id="KW-0269">Exonuclease</keyword>
<dbReference type="EMBL" id="FJNB01000001">
    <property type="protein sequence ID" value="CZQ79939.1"/>
    <property type="molecule type" value="Genomic_DNA"/>
</dbReference>
<reference evidence="10 12" key="1">
    <citation type="submission" date="2016-02" db="EMBL/GenBank/DDBJ databases">
        <authorList>
            <person name="Wen L."/>
            <person name="He K."/>
            <person name="Yang H."/>
        </authorList>
    </citation>
    <scope>NUCLEOTIDE SEQUENCE [LARGE SCALE GENOMIC DNA]</scope>
    <source>
        <strain evidence="10">Trichococcus_R210</strain>
    </source>
</reference>
<reference evidence="11 13" key="2">
    <citation type="submission" date="2016-10" db="EMBL/GenBank/DDBJ databases">
        <authorList>
            <person name="Varghese N."/>
            <person name="Submissions S."/>
        </authorList>
    </citation>
    <scope>NUCLEOTIDE SEQUENCE [LARGE SCALE GENOMIC DNA]</scope>
    <source>
        <strain evidence="11 13">DSM 22150</strain>
    </source>
</reference>
<dbReference type="InterPro" id="IPR041122">
    <property type="entry name" value="RecJ_OB"/>
</dbReference>
<evidence type="ECO:0000259" key="9">
    <source>
        <dbReference type="Pfam" id="PF17768"/>
    </source>
</evidence>
<dbReference type="Pfam" id="PF01368">
    <property type="entry name" value="DHH"/>
    <property type="match status" value="1"/>
</dbReference>
<dbReference type="GO" id="GO:0008409">
    <property type="term" value="F:5'-3' exonuclease activity"/>
    <property type="evidence" value="ECO:0007669"/>
    <property type="project" value="InterPro"/>
</dbReference>
<accession>A0A143Y4U4</accession>
<evidence type="ECO:0000259" key="8">
    <source>
        <dbReference type="Pfam" id="PF10141"/>
    </source>
</evidence>
<dbReference type="EMBL" id="FNYT01000001">
    <property type="protein sequence ID" value="SEI57979.1"/>
    <property type="molecule type" value="Genomic_DNA"/>
</dbReference>
<evidence type="ECO:0000313" key="11">
    <source>
        <dbReference type="EMBL" id="SEI57979.1"/>
    </source>
</evidence>
<dbReference type="Pfam" id="PF10141">
    <property type="entry name" value="ssDNA-exonuc_C"/>
    <property type="match status" value="1"/>
</dbReference>
<feature type="domain" description="RecJ OB" evidence="9">
    <location>
        <begin position="455"/>
        <end position="561"/>
    </location>
</feature>
<dbReference type="PANTHER" id="PTHR30255">
    <property type="entry name" value="SINGLE-STRANDED-DNA-SPECIFIC EXONUCLEASE RECJ"/>
    <property type="match status" value="1"/>
</dbReference>
<sequence length="776" mass="85604">MLSSKMNWKIRKSETDAAVRKGISQATGLSEVFVGLCLQRGLDTKELITSFIDGAKMEFHDPYLLHDMEKAIRRLTDAIESGEEIVVYGDYDADGITSTSILVETIEVLGGNVGYYLPNRFSDGYGPNAAAFKKLIENGAQLILTCDNGVSGHEPIAMAKKMGVDVIVSDHHELPDVLPDAYAIIHPKHPAGAYPFPDLSGAGVALKIAAALLGELPYESLDLAAIGTVADLVSLTGENRWIVKQGLQIMKQAHRLGLAALMEAAGLDTANLDEESIGFIIGPRLNAVGRLEDAGPGAELMLSFDEEKIAALVDHVQEKNVERQGIVQAIHAEAAAELAKQESLPDVVVLGNKGWHEGVLGIVASKLVEEFGRPTILFRIDEKTGIAKGSARSTEALDIYAALTDAKDLLTKFGGHKMAAGMSLPAVDLSAFAEKINSYAEHYHEAIILGESIYIDAILPLAEVTLPFLKELELLKPYGTDNPKPIFGFQNVPLTDIRQIGADNKHLKFKLKDKDLYLDVIGFNKGSISNHLNEEDVVSLIGELSINVWRDSAKPQLQMKDIKNKHIQYFDRRSSVIQESVLGIEDALYLFSTAAVMKRFYERIPNSSNAALLTANTADALRDISASNLVLFECPLNMELLAKLLRSNQFENVHILSYEANGIYPEGIPPKEQFAKVYQYIRSHKDIDVRNRLEALADYLKIKKNLVIFMIQVFLEAGFVTINNGFVNEVKNPVKRALADTRVYKDRVEKMEAEKLFIYSPFSQLSNWLSEQMMVH</sequence>
<dbReference type="PANTHER" id="PTHR30255:SF2">
    <property type="entry name" value="SINGLE-STRANDED-DNA-SPECIFIC EXONUCLEASE RECJ"/>
    <property type="match status" value="1"/>
</dbReference>
<name>A0A143Y4U4_9LACT</name>
<dbReference type="Gene3D" id="3.10.310.30">
    <property type="match status" value="1"/>
</dbReference>
<evidence type="ECO:0000259" key="7">
    <source>
        <dbReference type="Pfam" id="PF02272"/>
    </source>
</evidence>
<comment type="similarity">
    <text evidence="1">Belongs to the RecJ family.</text>
</comment>
<dbReference type="RefSeq" id="WP_068620312.1">
    <property type="nucleotide sequence ID" value="NZ_FJNB01000001.1"/>
</dbReference>
<dbReference type="SUPFAM" id="SSF64182">
    <property type="entry name" value="DHH phosphoesterases"/>
    <property type="match status" value="1"/>
</dbReference>
<evidence type="ECO:0000256" key="5">
    <source>
        <dbReference type="ARBA" id="ARBA00022839"/>
    </source>
</evidence>
<dbReference type="GO" id="GO:0003676">
    <property type="term" value="F:nucleic acid binding"/>
    <property type="evidence" value="ECO:0007669"/>
    <property type="project" value="InterPro"/>
</dbReference>
<protein>
    <recommendedName>
        <fullName evidence="2">Single-stranded-DNA-specific exonuclease RecJ</fullName>
    </recommendedName>
</protein>
<evidence type="ECO:0000256" key="2">
    <source>
        <dbReference type="ARBA" id="ARBA00019841"/>
    </source>
</evidence>
<organism evidence="10 12">
    <name type="scientific">Trichococcus ilyis</name>
    <dbReference type="NCBI Taxonomy" id="640938"/>
    <lineage>
        <taxon>Bacteria</taxon>
        <taxon>Bacillati</taxon>
        <taxon>Bacillota</taxon>
        <taxon>Bacilli</taxon>
        <taxon>Lactobacillales</taxon>
        <taxon>Carnobacteriaceae</taxon>
        <taxon>Trichococcus</taxon>
    </lineage>
</organism>
<dbReference type="InterPro" id="IPR018779">
    <property type="entry name" value="RecJ_C"/>
</dbReference>
<evidence type="ECO:0000259" key="6">
    <source>
        <dbReference type="Pfam" id="PF01368"/>
    </source>
</evidence>
<dbReference type="Proteomes" id="UP000076878">
    <property type="component" value="Unassembled WGS sequence"/>
</dbReference>
<dbReference type="Gene3D" id="3.90.1640.30">
    <property type="match status" value="1"/>
</dbReference>
<dbReference type="Proteomes" id="UP000199280">
    <property type="component" value="Unassembled WGS sequence"/>
</dbReference>